<name>A0ABS5PZG1_9PSED</name>
<evidence type="ECO:0000256" key="3">
    <source>
        <dbReference type="ARBA" id="ARBA00022475"/>
    </source>
</evidence>
<evidence type="ECO:0000256" key="5">
    <source>
        <dbReference type="ARBA" id="ARBA00022692"/>
    </source>
</evidence>
<protein>
    <recommendedName>
        <fullName evidence="9">TRAP transporter small permease protein</fullName>
    </recommendedName>
</protein>
<feature type="domain" description="Tripartite ATP-independent periplasmic transporters DctQ component" evidence="10">
    <location>
        <begin position="5"/>
        <end position="135"/>
    </location>
</feature>
<dbReference type="EMBL" id="JADPMV010000001">
    <property type="protein sequence ID" value="MBS7661882.1"/>
    <property type="molecule type" value="Genomic_DNA"/>
</dbReference>
<gene>
    <name evidence="11" type="ORF">I0D00_07955</name>
</gene>
<comment type="caution">
    <text evidence="9">Lacks conserved residue(s) required for the propagation of feature annotation.</text>
</comment>
<dbReference type="InterPro" id="IPR055348">
    <property type="entry name" value="DctQ"/>
</dbReference>
<keyword evidence="5 9" id="KW-0812">Transmembrane</keyword>
<proteinExistence type="inferred from homology"/>
<dbReference type="PANTHER" id="PTHR35011">
    <property type="entry name" value="2,3-DIKETO-L-GULONATE TRAP TRANSPORTER SMALL PERMEASE PROTEIN YIAM"/>
    <property type="match status" value="1"/>
</dbReference>
<evidence type="ECO:0000313" key="11">
    <source>
        <dbReference type="EMBL" id="MBS7661882.1"/>
    </source>
</evidence>
<evidence type="ECO:0000256" key="4">
    <source>
        <dbReference type="ARBA" id="ARBA00022519"/>
    </source>
</evidence>
<keyword evidence="3" id="KW-1003">Cell membrane</keyword>
<dbReference type="Pfam" id="PF04290">
    <property type="entry name" value="DctQ"/>
    <property type="match status" value="1"/>
</dbReference>
<dbReference type="Proteomes" id="UP001196601">
    <property type="component" value="Unassembled WGS sequence"/>
</dbReference>
<evidence type="ECO:0000313" key="12">
    <source>
        <dbReference type="Proteomes" id="UP001196601"/>
    </source>
</evidence>
<reference evidence="11 12" key="1">
    <citation type="journal article" date="2021" name="Syst. Appl. Microbiol.">
        <title>Pseudomonas lalucatii sp. nov. isolated from Vallgornera, a karstic cave in Mallorca, Western Mediterranean.</title>
        <authorList>
            <person name="Busquets A."/>
            <person name="Mulet M."/>
            <person name="Gomila M."/>
            <person name="Garcia-Valdes E."/>
        </authorList>
    </citation>
    <scope>NUCLEOTIDE SEQUENCE [LARGE SCALE GENOMIC DNA]</scope>
    <source>
        <strain evidence="11 12">R1b54</strain>
    </source>
</reference>
<evidence type="ECO:0000256" key="1">
    <source>
        <dbReference type="ARBA" id="ARBA00004429"/>
    </source>
</evidence>
<comment type="subunit">
    <text evidence="9">The complex comprises the extracytoplasmic solute receptor protein and the two transmembrane proteins.</text>
</comment>
<accession>A0ABS5PZG1</accession>
<comment type="function">
    <text evidence="9">Part of the tripartite ATP-independent periplasmic (TRAP) transport system.</text>
</comment>
<evidence type="ECO:0000256" key="9">
    <source>
        <dbReference type="RuleBase" id="RU369079"/>
    </source>
</evidence>
<comment type="subcellular location">
    <subcellularLocation>
        <location evidence="1 9">Cell inner membrane</location>
        <topology evidence="1 9">Multi-pass membrane protein</topology>
    </subcellularLocation>
</comment>
<evidence type="ECO:0000256" key="7">
    <source>
        <dbReference type="ARBA" id="ARBA00023136"/>
    </source>
</evidence>
<dbReference type="PANTHER" id="PTHR35011:SF10">
    <property type="entry name" value="TRAP TRANSPORTER SMALL PERMEASE PROTEIN"/>
    <property type="match status" value="1"/>
</dbReference>
<feature type="transmembrane region" description="Helical" evidence="9">
    <location>
        <begin position="69"/>
        <end position="89"/>
    </location>
</feature>
<keyword evidence="12" id="KW-1185">Reference proteome</keyword>
<dbReference type="InterPro" id="IPR007387">
    <property type="entry name" value="TRAP_DctQ"/>
</dbReference>
<comment type="caution">
    <text evidence="11">The sequence shown here is derived from an EMBL/GenBank/DDBJ whole genome shotgun (WGS) entry which is preliminary data.</text>
</comment>
<feature type="transmembrane region" description="Helical" evidence="9">
    <location>
        <begin position="25"/>
        <end position="46"/>
    </location>
</feature>
<keyword evidence="4 9" id="KW-0997">Cell inner membrane</keyword>
<organism evidence="11 12">
    <name type="scientific">Pseudomonas lalucatii</name>
    <dbReference type="NCBI Taxonomy" id="1424203"/>
    <lineage>
        <taxon>Bacteria</taxon>
        <taxon>Pseudomonadati</taxon>
        <taxon>Pseudomonadota</taxon>
        <taxon>Gammaproteobacteria</taxon>
        <taxon>Pseudomonadales</taxon>
        <taxon>Pseudomonadaceae</taxon>
        <taxon>Pseudomonas</taxon>
    </lineage>
</organism>
<evidence type="ECO:0000259" key="10">
    <source>
        <dbReference type="Pfam" id="PF04290"/>
    </source>
</evidence>
<keyword evidence="6 9" id="KW-1133">Transmembrane helix</keyword>
<feature type="transmembrane region" description="Helical" evidence="9">
    <location>
        <begin position="115"/>
        <end position="138"/>
    </location>
</feature>
<keyword evidence="7 9" id="KW-0472">Membrane</keyword>
<keyword evidence="2 9" id="KW-0813">Transport</keyword>
<evidence type="ECO:0000256" key="2">
    <source>
        <dbReference type="ARBA" id="ARBA00022448"/>
    </source>
</evidence>
<comment type="similarity">
    <text evidence="8 9">Belongs to the TRAP transporter small permease family.</text>
</comment>
<sequence length="149" mass="16583">MALLLVLAMIYEVFSRYVLNAPTLWAFDISYMLNGALFILGCAYALKEEAHVRIDFLASRLKPAWQRRINAAFYLCLLAPALGGLTWVASRRTLHAFASGEVEHVSPWAPLMWPFYSALAIGLAALTLQVAIDAVLFLTDRKHPGSKET</sequence>
<evidence type="ECO:0000256" key="8">
    <source>
        <dbReference type="ARBA" id="ARBA00038436"/>
    </source>
</evidence>
<evidence type="ECO:0000256" key="6">
    <source>
        <dbReference type="ARBA" id="ARBA00022989"/>
    </source>
</evidence>